<dbReference type="InterPro" id="IPR001752">
    <property type="entry name" value="Kinesin_motor_dom"/>
</dbReference>
<dbReference type="InterPro" id="IPR027417">
    <property type="entry name" value="P-loop_NTPase"/>
</dbReference>
<dbReference type="PANTHER" id="PTHR47972:SF45">
    <property type="entry name" value="PROTEIN CLARET SEGREGATIONAL"/>
    <property type="match status" value="1"/>
</dbReference>
<keyword evidence="5" id="KW-0505">Motor protein</keyword>
<dbReference type="PANTHER" id="PTHR47972">
    <property type="entry name" value="KINESIN-LIKE PROTEIN KLP-3"/>
    <property type="match status" value="1"/>
</dbReference>
<name>A0A0K2UXW6_LEPSM</name>
<evidence type="ECO:0000256" key="4">
    <source>
        <dbReference type="ARBA" id="ARBA00022840"/>
    </source>
</evidence>
<dbReference type="GO" id="GO:0005524">
    <property type="term" value="F:ATP binding"/>
    <property type="evidence" value="ECO:0007669"/>
    <property type="project" value="UniProtKB-KW"/>
</dbReference>
<keyword evidence="6" id="KW-0963">Cytoplasm</keyword>
<keyword evidence="2" id="KW-0493">Microtubule</keyword>
<evidence type="ECO:0000256" key="5">
    <source>
        <dbReference type="ARBA" id="ARBA00023175"/>
    </source>
</evidence>
<dbReference type="Gene3D" id="3.40.850.10">
    <property type="entry name" value="Kinesin motor domain"/>
    <property type="match status" value="1"/>
</dbReference>
<comment type="caution">
    <text evidence="7">Lacks conserved residue(s) required for the propagation of feature annotation.</text>
</comment>
<dbReference type="EMBL" id="HACA01025195">
    <property type="protein sequence ID" value="CDW42556.1"/>
    <property type="molecule type" value="Transcribed_RNA"/>
</dbReference>
<reference evidence="9" key="1">
    <citation type="submission" date="2014-05" db="EMBL/GenBank/DDBJ databases">
        <authorList>
            <person name="Chronopoulou M."/>
        </authorList>
    </citation>
    <scope>NUCLEOTIDE SEQUENCE</scope>
    <source>
        <tissue evidence="9">Whole organism</tissue>
    </source>
</reference>
<dbReference type="SUPFAM" id="SSF52540">
    <property type="entry name" value="P-loop containing nucleoside triphosphate hydrolases"/>
    <property type="match status" value="1"/>
</dbReference>
<dbReference type="GO" id="GO:0005874">
    <property type="term" value="C:microtubule"/>
    <property type="evidence" value="ECO:0007669"/>
    <property type="project" value="UniProtKB-KW"/>
</dbReference>
<dbReference type="AlphaFoldDB" id="A0A0K2UXW6"/>
<evidence type="ECO:0000256" key="6">
    <source>
        <dbReference type="ARBA" id="ARBA00023212"/>
    </source>
</evidence>
<dbReference type="GO" id="GO:0008017">
    <property type="term" value="F:microtubule binding"/>
    <property type="evidence" value="ECO:0007669"/>
    <property type="project" value="InterPro"/>
</dbReference>
<evidence type="ECO:0000313" key="9">
    <source>
        <dbReference type="EMBL" id="CDW42556.1"/>
    </source>
</evidence>
<dbReference type="Pfam" id="PF00225">
    <property type="entry name" value="Kinesin"/>
    <property type="match status" value="1"/>
</dbReference>
<evidence type="ECO:0000256" key="1">
    <source>
        <dbReference type="ARBA" id="ARBA00004245"/>
    </source>
</evidence>
<evidence type="ECO:0000256" key="2">
    <source>
        <dbReference type="ARBA" id="ARBA00022701"/>
    </source>
</evidence>
<keyword evidence="4" id="KW-0067">ATP-binding</keyword>
<comment type="subcellular location">
    <subcellularLocation>
        <location evidence="1">Cytoplasm</location>
        <location evidence="1">Cytoskeleton</location>
    </subcellularLocation>
</comment>
<organism evidence="9">
    <name type="scientific">Lepeophtheirus salmonis</name>
    <name type="common">Salmon louse</name>
    <name type="synonym">Caligus salmonis</name>
    <dbReference type="NCBI Taxonomy" id="72036"/>
    <lineage>
        <taxon>Eukaryota</taxon>
        <taxon>Metazoa</taxon>
        <taxon>Ecdysozoa</taxon>
        <taxon>Arthropoda</taxon>
        <taxon>Crustacea</taxon>
        <taxon>Multicrustacea</taxon>
        <taxon>Hexanauplia</taxon>
        <taxon>Copepoda</taxon>
        <taxon>Siphonostomatoida</taxon>
        <taxon>Caligidae</taxon>
        <taxon>Lepeophtheirus</taxon>
    </lineage>
</organism>
<feature type="non-terminal residue" evidence="9">
    <location>
        <position position="1"/>
    </location>
</feature>
<dbReference type="EMBL" id="HACA01025196">
    <property type="protein sequence ID" value="CDW42557.1"/>
    <property type="molecule type" value="Transcribed_RNA"/>
</dbReference>
<keyword evidence="6" id="KW-0206">Cytoskeleton</keyword>
<dbReference type="PROSITE" id="PS50067">
    <property type="entry name" value="KINESIN_MOTOR_2"/>
    <property type="match status" value="1"/>
</dbReference>
<sequence>HSVFILKITGSNRITSEACQGCLNVVDLAGSERLKNSGSKDVKLKETQNINENFDHLSNGIIALAQKESLALLEDDIDPILEVPQGPSIFPGWFS</sequence>
<comment type="similarity">
    <text evidence="7">Belongs to the TRAFAC class myosin-kinesin ATPase superfamily. Kinesin family.</text>
</comment>
<dbReference type="InterPro" id="IPR036961">
    <property type="entry name" value="Kinesin_motor_dom_sf"/>
</dbReference>
<keyword evidence="3" id="KW-0547">Nucleotide-binding</keyword>
<protein>
    <recommendedName>
        <fullName evidence="8">Kinesin motor domain-containing protein</fullName>
    </recommendedName>
</protein>
<evidence type="ECO:0000256" key="7">
    <source>
        <dbReference type="PROSITE-ProRule" id="PRU00283"/>
    </source>
</evidence>
<evidence type="ECO:0000256" key="3">
    <source>
        <dbReference type="ARBA" id="ARBA00022741"/>
    </source>
</evidence>
<dbReference type="GO" id="GO:0003777">
    <property type="term" value="F:microtubule motor activity"/>
    <property type="evidence" value="ECO:0007669"/>
    <property type="project" value="InterPro"/>
</dbReference>
<accession>A0A0K2UXW6</accession>
<feature type="domain" description="Kinesin motor" evidence="8">
    <location>
        <begin position="1"/>
        <end position="95"/>
    </location>
</feature>
<dbReference type="GO" id="GO:0007018">
    <property type="term" value="P:microtubule-based movement"/>
    <property type="evidence" value="ECO:0007669"/>
    <property type="project" value="InterPro"/>
</dbReference>
<dbReference type="InterPro" id="IPR027640">
    <property type="entry name" value="Kinesin-like_fam"/>
</dbReference>
<proteinExistence type="inferred from homology"/>
<evidence type="ECO:0000259" key="8">
    <source>
        <dbReference type="PROSITE" id="PS50067"/>
    </source>
</evidence>